<evidence type="ECO:0000256" key="2">
    <source>
        <dbReference type="ARBA" id="ARBA00022723"/>
    </source>
</evidence>
<dbReference type="InterPro" id="IPR005249">
    <property type="entry name" value="YqeK"/>
</dbReference>
<proteinExistence type="predicted"/>
<evidence type="ECO:0000256" key="1">
    <source>
        <dbReference type="ARBA" id="ARBA00012506"/>
    </source>
</evidence>
<dbReference type="NCBIfam" id="TIGR00488">
    <property type="entry name" value="bis(5'-nucleosyl)-tetraphosphatase (symmetrical) YqeK"/>
    <property type="match status" value="1"/>
</dbReference>
<evidence type="ECO:0000256" key="3">
    <source>
        <dbReference type="ARBA" id="ARBA00022741"/>
    </source>
</evidence>
<gene>
    <name evidence="8" type="primary">yqeK</name>
    <name evidence="8" type="ORF">HZR21_04745</name>
</gene>
<evidence type="ECO:0000256" key="5">
    <source>
        <dbReference type="ARBA" id="ARBA00023004"/>
    </source>
</evidence>
<dbReference type="PANTHER" id="PTHR35795">
    <property type="entry name" value="SLR1885 PROTEIN"/>
    <property type="match status" value="1"/>
</dbReference>
<dbReference type="EMBL" id="JACBNY010000005">
    <property type="protein sequence ID" value="MBA0016458.1"/>
    <property type="molecule type" value="Genomic_DNA"/>
</dbReference>
<dbReference type="Pfam" id="PF01966">
    <property type="entry name" value="HD"/>
    <property type="match status" value="1"/>
</dbReference>
<dbReference type="GeneID" id="303194822"/>
<keyword evidence="4 8" id="KW-0378">Hydrolase</keyword>
<dbReference type="Gene3D" id="1.10.3210.10">
    <property type="entry name" value="Hypothetical protein af1432"/>
    <property type="match status" value="1"/>
</dbReference>
<dbReference type="GO" id="GO:0008803">
    <property type="term" value="F:bis(5'-nucleosyl)-tetraphosphatase (symmetrical) activity"/>
    <property type="evidence" value="ECO:0007669"/>
    <property type="project" value="UniProtKB-EC"/>
</dbReference>
<dbReference type="CDD" id="cd00077">
    <property type="entry name" value="HDc"/>
    <property type="match status" value="1"/>
</dbReference>
<accession>A0A7V8N0J3</accession>
<dbReference type="PROSITE" id="PS51831">
    <property type="entry name" value="HD"/>
    <property type="match status" value="1"/>
</dbReference>
<keyword evidence="2" id="KW-0479">Metal-binding</keyword>
<dbReference type="Proteomes" id="UP000530186">
    <property type="component" value="Unassembled WGS sequence"/>
</dbReference>
<dbReference type="AlphaFoldDB" id="A0A7V8N0J3"/>
<evidence type="ECO:0000259" key="7">
    <source>
        <dbReference type="PROSITE" id="PS51831"/>
    </source>
</evidence>
<dbReference type="EC" id="3.6.1.41" evidence="1"/>
<evidence type="ECO:0000313" key="9">
    <source>
        <dbReference type="Proteomes" id="UP000530186"/>
    </source>
</evidence>
<comment type="catalytic activity">
    <reaction evidence="6">
        <text>P(1),P(4)-bis(5'-adenosyl) tetraphosphate + H2O = 2 ADP + 2 H(+)</text>
        <dbReference type="Rhea" id="RHEA:24252"/>
        <dbReference type="ChEBI" id="CHEBI:15377"/>
        <dbReference type="ChEBI" id="CHEBI:15378"/>
        <dbReference type="ChEBI" id="CHEBI:58141"/>
        <dbReference type="ChEBI" id="CHEBI:456216"/>
        <dbReference type="EC" id="3.6.1.41"/>
    </reaction>
</comment>
<dbReference type="PANTHER" id="PTHR35795:SF1">
    <property type="entry name" value="BIS(5'-NUCLEOSYL)-TETRAPHOSPHATASE, SYMMETRICAL"/>
    <property type="match status" value="1"/>
</dbReference>
<evidence type="ECO:0000256" key="6">
    <source>
        <dbReference type="ARBA" id="ARBA00049417"/>
    </source>
</evidence>
<dbReference type="GO" id="GO:0000166">
    <property type="term" value="F:nucleotide binding"/>
    <property type="evidence" value="ECO:0007669"/>
    <property type="project" value="UniProtKB-KW"/>
</dbReference>
<keyword evidence="3" id="KW-0547">Nucleotide-binding</keyword>
<dbReference type="SUPFAM" id="SSF109604">
    <property type="entry name" value="HD-domain/PDEase-like"/>
    <property type="match status" value="1"/>
</dbReference>
<keyword evidence="9" id="KW-1185">Reference proteome</keyword>
<feature type="domain" description="HD" evidence="7">
    <location>
        <begin position="38"/>
        <end position="153"/>
    </location>
</feature>
<protein>
    <recommendedName>
        <fullName evidence="1">bis(5'-nucleosyl)-tetraphosphatase (symmetrical)</fullName>
        <ecNumber evidence="1">3.6.1.41</ecNumber>
    </recommendedName>
</protein>
<reference evidence="8 9" key="1">
    <citation type="submission" date="2020-07" db="EMBL/GenBank/DDBJ databases">
        <authorList>
            <person name="Hilgarth M."/>
            <person name="Werum V."/>
            <person name="Vogel R.F."/>
        </authorList>
    </citation>
    <scope>NUCLEOTIDE SEQUENCE [LARGE SCALE GENOMIC DNA]</scope>
    <source>
        <strain evidence="8 9">DSM 28961</strain>
    </source>
</reference>
<dbReference type="GO" id="GO:0046872">
    <property type="term" value="F:metal ion binding"/>
    <property type="evidence" value="ECO:0007669"/>
    <property type="project" value="UniProtKB-KW"/>
</dbReference>
<dbReference type="InterPro" id="IPR003607">
    <property type="entry name" value="HD/PDEase_dom"/>
</dbReference>
<dbReference type="InterPro" id="IPR051094">
    <property type="entry name" value="Diverse_Catalytic_Enzymes"/>
</dbReference>
<sequence>MTLYDDVKGCYFNVPMTGDVIEDVKRVCTANQATHAYLWRHLLNVANEAKRLAKRFDLDEDAAFTAGLLHDIGGLIPNEQRIALAELLGIAVLAEERAVPMLLHGKFSAYFAADIFGITSSEILSAITYHTTLHANATDLEKVVCLADKIKWDGEGTPPYLLDLLQAFNLSLDIATQFFIDYLYNSDLLVMHPWLIEAHDFYDDKVLR</sequence>
<dbReference type="RefSeq" id="WP_180746664.1">
    <property type="nucleotide sequence ID" value="NZ_CBCRWQ010000006.1"/>
</dbReference>
<organism evidence="8 9">
    <name type="scientific">Pseudolactococcus laudensis</name>
    <dbReference type="NCBI Taxonomy" id="1494461"/>
    <lineage>
        <taxon>Bacteria</taxon>
        <taxon>Bacillati</taxon>
        <taxon>Bacillota</taxon>
        <taxon>Bacilli</taxon>
        <taxon>Lactobacillales</taxon>
        <taxon>Streptococcaceae</taxon>
        <taxon>Pseudolactococcus</taxon>
    </lineage>
</organism>
<name>A0A7V8N0J3_9LACT</name>
<evidence type="ECO:0000313" key="8">
    <source>
        <dbReference type="EMBL" id="MBA0016458.1"/>
    </source>
</evidence>
<comment type="caution">
    <text evidence="8">The sequence shown here is derived from an EMBL/GenBank/DDBJ whole genome shotgun (WGS) entry which is preliminary data.</text>
</comment>
<keyword evidence="5" id="KW-0408">Iron</keyword>
<dbReference type="InterPro" id="IPR006674">
    <property type="entry name" value="HD_domain"/>
</dbReference>
<evidence type="ECO:0000256" key="4">
    <source>
        <dbReference type="ARBA" id="ARBA00022801"/>
    </source>
</evidence>